<feature type="domain" description="RecX second three-helical" evidence="6">
    <location>
        <begin position="56"/>
        <end position="95"/>
    </location>
</feature>
<dbReference type="Pfam" id="PF21982">
    <property type="entry name" value="RecX_HTH1"/>
    <property type="match status" value="1"/>
</dbReference>
<dbReference type="NCBIfam" id="NF001055">
    <property type="entry name" value="PRK00117.2-5"/>
    <property type="match status" value="1"/>
</dbReference>
<dbReference type="RefSeq" id="WP_194117355.1">
    <property type="nucleotide sequence ID" value="NZ_JADFUA010000013.1"/>
</dbReference>
<comment type="function">
    <text evidence="5">Modulates RecA activity.</text>
</comment>
<keyword evidence="10" id="KW-1185">Reference proteome</keyword>
<dbReference type="InterPro" id="IPR053924">
    <property type="entry name" value="RecX_HTH_2nd"/>
</dbReference>
<evidence type="ECO:0000256" key="4">
    <source>
        <dbReference type="ARBA" id="ARBA00022490"/>
    </source>
</evidence>
<dbReference type="PANTHER" id="PTHR33602:SF1">
    <property type="entry name" value="REGULATORY PROTEIN RECX FAMILY PROTEIN"/>
    <property type="match status" value="1"/>
</dbReference>
<evidence type="ECO:0000259" key="8">
    <source>
        <dbReference type="Pfam" id="PF21982"/>
    </source>
</evidence>
<feature type="domain" description="RecX first three-helical" evidence="8">
    <location>
        <begin position="9"/>
        <end position="32"/>
    </location>
</feature>
<dbReference type="Pfam" id="PF02631">
    <property type="entry name" value="RecX_HTH2"/>
    <property type="match status" value="1"/>
</dbReference>
<dbReference type="PANTHER" id="PTHR33602">
    <property type="entry name" value="REGULATORY PROTEIN RECX FAMILY PROTEIN"/>
    <property type="match status" value="1"/>
</dbReference>
<dbReference type="InterPro" id="IPR003783">
    <property type="entry name" value="Regulatory_RecX"/>
</dbReference>
<proteinExistence type="inferred from homology"/>
<dbReference type="Gene3D" id="1.10.10.10">
    <property type="entry name" value="Winged helix-like DNA-binding domain superfamily/Winged helix DNA-binding domain"/>
    <property type="match status" value="3"/>
</dbReference>
<dbReference type="EMBL" id="JADFUA010000013">
    <property type="protein sequence ID" value="MBE9610808.1"/>
    <property type="molecule type" value="Genomic_DNA"/>
</dbReference>
<dbReference type="GO" id="GO:0005737">
    <property type="term" value="C:cytoplasm"/>
    <property type="evidence" value="ECO:0007669"/>
    <property type="project" value="UniProtKB-SubCell"/>
</dbReference>
<evidence type="ECO:0000256" key="3">
    <source>
        <dbReference type="ARBA" id="ARBA00018111"/>
    </source>
</evidence>
<evidence type="ECO:0000256" key="5">
    <source>
        <dbReference type="HAMAP-Rule" id="MF_01114"/>
    </source>
</evidence>
<dbReference type="InterPro" id="IPR053925">
    <property type="entry name" value="RecX_HTH_3rd"/>
</dbReference>
<evidence type="ECO:0000259" key="6">
    <source>
        <dbReference type="Pfam" id="PF02631"/>
    </source>
</evidence>
<dbReference type="GO" id="GO:0006282">
    <property type="term" value="P:regulation of DNA repair"/>
    <property type="evidence" value="ECO:0007669"/>
    <property type="project" value="UniProtKB-UniRule"/>
</dbReference>
<sequence>MTDLLQTLRNKALALLARREYSRAELRQKLLRAAGEDGAELVEQVLDDFKDRNWLSDERFAEQWASQRSARYGQNRLRQELRMKGVTGEVLENALAEHAQDETAAARRLWQKKFGAPPADARERARQLRFLLGRGFSSDVAYRVIGGSGDWDEDAIPD</sequence>
<evidence type="ECO:0000259" key="7">
    <source>
        <dbReference type="Pfam" id="PF21981"/>
    </source>
</evidence>
<dbReference type="InterPro" id="IPR053926">
    <property type="entry name" value="RecX_HTH_1st"/>
</dbReference>
<evidence type="ECO:0000313" key="10">
    <source>
        <dbReference type="Proteomes" id="UP000604481"/>
    </source>
</evidence>
<dbReference type="InterPro" id="IPR036388">
    <property type="entry name" value="WH-like_DNA-bd_sf"/>
</dbReference>
<comment type="subcellular location">
    <subcellularLocation>
        <location evidence="1 5">Cytoplasm</location>
    </subcellularLocation>
</comment>
<dbReference type="HAMAP" id="MF_01114">
    <property type="entry name" value="RecX"/>
    <property type="match status" value="1"/>
</dbReference>
<comment type="caution">
    <text evidence="9">The sequence shown here is derived from an EMBL/GenBank/DDBJ whole genome shotgun (WGS) entry which is preliminary data.</text>
</comment>
<feature type="domain" description="RecX third three-helical" evidence="7">
    <location>
        <begin position="101"/>
        <end position="145"/>
    </location>
</feature>
<evidence type="ECO:0000313" key="9">
    <source>
        <dbReference type="EMBL" id="MBE9610808.1"/>
    </source>
</evidence>
<evidence type="ECO:0000256" key="2">
    <source>
        <dbReference type="ARBA" id="ARBA00009695"/>
    </source>
</evidence>
<gene>
    <name evidence="5 9" type="primary">recX</name>
    <name evidence="9" type="ORF">INR99_15825</name>
</gene>
<reference evidence="9 10" key="1">
    <citation type="submission" date="2020-10" db="EMBL/GenBank/DDBJ databases">
        <title>The genome sequence of Chitinilyticum litopenaei 4Y14.</title>
        <authorList>
            <person name="Liu Y."/>
        </authorList>
    </citation>
    <scope>NUCLEOTIDE SEQUENCE [LARGE SCALE GENOMIC DNA]</scope>
    <source>
        <strain evidence="9 10">4Y14</strain>
    </source>
</reference>
<accession>A0A8J7G3M7</accession>
<dbReference type="AlphaFoldDB" id="A0A8J7G3M7"/>
<organism evidence="9 10">
    <name type="scientific">Chitinilyticum piscinae</name>
    <dbReference type="NCBI Taxonomy" id="2866724"/>
    <lineage>
        <taxon>Bacteria</taxon>
        <taxon>Pseudomonadati</taxon>
        <taxon>Pseudomonadota</taxon>
        <taxon>Betaproteobacteria</taxon>
        <taxon>Neisseriales</taxon>
        <taxon>Chitinibacteraceae</taxon>
        <taxon>Chitinilyticum</taxon>
    </lineage>
</organism>
<evidence type="ECO:0000256" key="1">
    <source>
        <dbReference type="ARBA" id="ARBA00004496"/>
    </source>
</evidence>
<dbReference type="Pfam" id="PF21981">
    <property type="entry name" value="RecX_HTH3"/>
    <property type="match status" value="1"/>
</dbReference>
<comment type="similarity">
    <text evidence="2 5">Belongs to the RecX family.</text>
</comment>
<dbReference type="Proteomes" id="UP000604481">
    <property type="component" value="Unassembled WGS sequence"/>
</dbReference>
<name>A0A8J7G3M7_9NEIS</name>
<protein>
    <recommendedName>
        <fullName evidence="3 5">Regulatory protein RecX</fullName>
    </recommendedName>
</protein>
<keyword evidence="4 5" id="KW-0963">Cytoplasm</keyword>